<feature type="domain" description="DUF317" evidence="2">
    <location>
        <begin position="167"/>
        <end position="209"/>
    </location>
</feature>
<dbReference type="EMBL" id="JBHGBT010000002">
    <property type="protein sequence ID" value="MFB4193362.1"/>
    <property type="molecule type" value="Genomic_DNA"/>
</dbReference>
<dbReference type="Pfam" id="PF03771">
    <property type="entry name" value="SPDY"/>
    <property type="match status" value="2"/>
</dbReference>
<comment type="caution">
    <text evidence="3">The sequence shown here is derived from an EMBL/GenBank/DDBJ whole genome shotgun (WGS) entry which is preliminary data.</text>
</comment>
<gene>
    <name evidence="3" type="ORF">ACE11A_03190</name>
</gene>
<proteinExistence type="predicted"/>
<evidence type="ECO:0000256" key="1">
    <source>
        <dbReference type="SAM" id="MobiDB-lite"/>
    </source>
</evidence>
<feature type="compositionally biased region" description="Low complexity" evidence="1">
    <location>
        <begin position="238"/>
        <end position="251"/>
    </location>
</feature>
<protein>
    <submittedName>
        <fullName evidence="3">DUF317 domain-containing protein</fullName>
    </submittedName>
</protein>
<keyword evidence="4" id="KW-1185">Reference proteome</keyword>
<dbReference type="Proteomes" id="UP001577267">
    <property type="component" value="Unassembled WGS sequence"/>
</dbReference>
<name>A0ABV4ZHG4_9ACTN</name>
<organism evidence="3 4">
    <name type="scientific">Streptomyces carpaticus</name>
    <dbReference type="NCBI Taxonomy" id="285558"/>
    <lineage>
        <taxon>Bacteria</taxon>
        <taxon>Bacillati</taxon>
        <taxon>Actinomycetota</taxon>
        <taxon>Actinomycetes</taxon>
        <taxon>Kitasatosporales</taxon>
        <taxon>Streptomycetaceae</taxon>
        <taxon>Streptomyces</taxon>
    </lineage>
</organism>
<dbReference type="InterPro" id="IPR005523">
    <property type="entry name" value="DUF317_SPDY"/>
</dbReference>
<sequence>MHPSESHELWQEFHVSPRYLAGSTYTGDTALQPLFDQGWEVRDDELGNVYVTAPDFTVRVGFLPEGEDNDLWKITAYRDPFGGPHWAATFGAQTPTEVVEGFTTALAAAHARGDQSHLYDHSMKLEDALKPLVEAGWKHEFSQGVTRFTTPDTFASVAHTRVPIYKDDWLTMQGGPPDFYSFWDATYTRETPKTLIAGATKALADPSPVIRSAGGIPRTMWPHLTATLIEPPAHESPRSQAARARSSNPAPKIAEPLQTAPAQSTAPAPPSPRRRP</sequence>
<evidence type="ECO:0000259" key="2">
    <source>
        <dbReference type="Pfam" id="PF03771"/>
    </source>
</evidence>
<feature type="compositionally biased region" description="Pro residues" evidence="1">
    <location>
        <begin position="267"/>
        <end position="276"/>
    </location>
</feature>
<accession>A0ABV4ZHG4</accession>
<feature type="region of interest" description="Disordered" evidence="1">
    <location>
        <begin position="232"/>
        <end position="276"/>
    </location>
</feature>
<feature type="domain" description="DUF317" evidence="2">
    <location>
        <begin position="53"/>
        <end position="108"/>
    </location>
</feature>
<evidence type="ECO:0000313" key="3">
    <source>
        <dbReference type="EMBL" id="MFB4193362.1"/>
    </source>
</evidence>
<evidence type="ECO:0000313" key="4">
    <source>
        <dbReference type="Proteomes" id="UP001577267"/>
    </source>
</evidence>
<reference evidence="3 4" key="1">
    <citation type="submission" date="2024-09" db="EMBL/GenBank/DDBJ databases">
        <title>Draft genome sequence of multifaceted antimicrobials producing Streptomyces sp. strain FH1.</title>
        <authorList>
            <person name="Hassan F."/>
            <person name="Ali H."/>
            <person name="Hassan N."/>
            <person name="Nawaz A."/>
        </authorList>
    </citation>
    <scope>NUCLEOTIDE SEQUENCE [LARGE SCALE GENOMIC DNA]</scope>
    <source>
        <strain evidence="3 4">FH1</strain>
    </source>
</reference>
<dbReference type="RefSeq" id="WP_375061401.1">
    <property type="nucleotide sequence ID" value="NZ_JBHGBT010000002.1"/>
</dbReference>